<evidence type="ECO:0000313" key="5">
    <source>
        <dbReference type="Proteomes" id="UP000007844"/>
    </source>
</evidence>
<dbReference type="InterPro" id="IPR001763">
    <property type="entry name" value="Rhodanese-like_dom"/>
</dbReference>
<dbReference type="RefSeq" id="WP_014259363.1">
    <property type="nucleotide sequence ID" value="NC_016629.1"/>
</dbReference>
<proteinExistence type="predicted"/>
<reference evidence="4 5" key="1">
    <citation type="journal article" date="2011" name="J. Bacteriol.">
        <title>Genome sequence of the mercury-methylating and pleomorphic Desulfovibrio africanus Strain Walvis Bay.</title>
        <authorList>
            <person name="Brown S.D."/>
            <person name="Wall J.D."/>
            <person name="Kucken A.M."/>
            <person name="Gilmour C.C."/>
            <person name="Podar M."/>
            <person name="Brandt C.C."/>
            <person name="Teshima H."/>
            <person name="Detter J.C."/>
            <person name="Han C.S."/>
            <person name="Land M.L."/>
            <person name="Lucas S."/>
            <person name="Han J."/>
            <person name="Pennacchio L."/>
            <person name="Nolan M."/>
            <person name="Pitluck S."/>
            <person name="Woyke T."/>
            <person name="Goodwin L."/>
            <person name="Palumbo A.V."/>
            <person name="Elias D.A."/>
        </authorList>
    </citation>
    <scope>NUCLEOTIDE SEQUENCE [LARGE SCALE GENOMIC DNA]</scope>
    <source>
        <strain evidence="4 5">Walvis Bay</strain>
    </source>
</reference>
<feature type="domain" description="Rhodanese" evidence="3">
    <location>
        <begin position="488"/>
        <end position="582"/>
    </location>
</feature>
<keyword evidence="2" id="KW-0472">Membrane</keyword>
<dbReference type="CDD" id="cd00158">
    <property type="entry name" value="RHOD"/>
    <property type="match status" value="1"/>
</dbReference>
<dbReference type="AlphaFoldDB" id="F3YYB9"/>
<dbReference type="Gene3D" id="3.40.250.10">
    <property type="entry name" value="Rhodanese-like domain"/>
    <property type="match status" value="1"/>
</dbReference>
<name>F3YYB9_DESAF</name>
<evidence type="ECO:0000313" key="4">
    <source>
        <dbReference type="EMBL" id="EGJ49563.1"/>
    </source>
</evidence>
<dbReference type="Pfam" id="PF00581">
    <property type="entry name" value="Rhodanese"/>
    <property type="match status" value="1"/>
</dbReference>
<keyword evidence="5" id="KW-1185">Reference proteome</keyword>
<sequence>MSMDIHIARSDSATGDWVLDRKVFLLESLAEITRELAGQATPAGIIRAFLPMAMGPLGLTWGFIALCTPDGQTLAQASRGLETPELSRLAVAAPSLSARFFTTPELAGAAPPDPGQPPMLLTGQHLGRNGLLPESAEALAVWSVDQDLRGLAILGGRLTDALLDAEEVVYLEKLIGNISMAVRCAGNAEAVARMSRVLAERTERLEKAMAAMATTQDELDRRNFHLSVLFETTRELSGELDPARALDTFLKTVAGSFGLERAFLAVLDDADDVPALAALGLSEQERALLVTPPARQTLLGLFVASKDRMPHPLESRILAQPPTGLPGDPRIVLLFAVDEQCRGVLALGPRISGREMARVEQELLQAQLDSFMLSLDGARQHETAKRLNLNLSQRNSELIETIAQLTNAKKEIDLLQAAKMRIAAALRGEMERLKRFSWRDLILILLASLCLGLLYNLVSPGRVEIVPKALFNPGPPAVTAFAVKAELDAGRAVLIDARPAEFFQQESIPGAVNLTPALFDFVYAMRFADLPLDAPIIVYGRSVSLLYDRQVAEKLSLRGHESVVLLDGGLDAWRKAGFSLESKEAKP</sequence>
<dbReference type="STRING" id="690850.Desaf_1224"/>
<keyword evidence="2" id="KW-1133">Transmembrane helix</keyword>
<keyword evidence="1" id="KW-0175">Coiled coil</keyword>
<dbReference type="PROSITE" id="PS50206">
    <property type="entry name" value="RHODANESE_3"/>
    <property type="match status" value="1"/>
</dbReference>
<dbReference type="SUPFAM" id="SSF52821">
    <property type="entry name" value="Rhodanese/Cell cycle control phosphatase"/>
    <property type="match status" value="1"/>
</dbReference>
<dbReference type="EMBL" id="CP003221">
    <property type="protein sequence ID" value="EGJ49563.1"/>
    <property type="molecule type" value="Genomic_DNA"/>
</dbReference>
<dbReference type="Gene3D" id="3.30.450.40">
    <property type="match status" value="1"/>
</dbReference>
<dbReference type="eggNOG" id="COG0607">
    <property type="taxonomic scope" value="Bacteria"/>
</dbReference>
<protein>
    <submittedName>
        <fullName evidence="4">Rhodanese-like protein</fullName>
    </submittedName>
</protein>
<dbReference type="SUPFAM" id="SSF55781">
    <property type="entry name" value="GAF domain-like"/>
    <property type="match status" value="1"/>
</dbReference>
<dbReference type="SMART" id="SM00450">
    <property type="entry name" value="RHOD"/>
    <property type="match status" value="1"/>
</dbReference>
<evidence type="ECO:0000259" key="3">
    <source>
        <dbReference type="PROSITE" id="PS50206"/>
    </source>
</evidence>
<dbReference type="InterPro" id="IPR029016">
    <property type="entry name" value="GAF-like_dom_sf"/>
</dbReference>
<organism evidence="4 5">
    <name type="scientific">Desulfocurvibacter africanus subsp. africanus str. Walvis Bay</name>
    <dbReference type="NCBI Taxonomy" id="690850"/>
    <lineage>
        <taxon>Bacteria</taxon>
        <taxon>Pseudomonadati</taxon>
        <taxon>Thermodesulfobacteriota</taxon>
        <taxon>Desulfovibrionia</taxon>
        <taxon>Desulfovibrionales</taxon>
        <taxon>Desulfovibrionaceae</taxon>
        <taxon>Desulfocurvibacter</taxon>
    </lineage>
</organism>
<feature type="transmembrane region" description="Helical" evidence="2">
    <location>
        <begin position="441"/>
        <end position="458"/>
    </location>
</feature>
<feature type="coiled-coil region" evidence="1">
    <location>
        <begin position="388"/>
        <end position="418"/>
    </location>
</feature>
<dbReference type="Proteomes" id="UP000007844">
    <property type="component" value="Chromosome"/>
</dbReference>
<dbReference type="InterPro" id="IPR036873">
    <property type="entry name" value="Rhodanese-like_dom_sf"/>
</dbReference>
<keyword evidence="2" id="KW-0812">Transmembrane</keyword>
<dbReference type="HOGENOM" id="CLU_466705_0_0_7"/>
<gene>
    <name evidence="4" type="ORF">Desaf_1224</name>
</gene>
<dbReference type="KEGG" id="daf:Desaf_1224"/>
<accession>F3YYB9</accession>
<evidence type="ECO:0000256" key="2">
    <source>
        <dbReference type="SAM" id="Phobius"/>
    </source>
</evidence>
<evidence type="ECO:0000256" key="1">
    <source>
        <dbReference type="SAM" id="Coils"/>
    </source>
</evidence>